<feature type="binding site" description="covalent" evidence="9">
    <location>
        <position position="230"/>
    </location>
    <ligand>
        <name>heme c</name>
        <dbReference type="ChEBI" id="CHEBI:61717"/>
        <label>2</label>
    </ligand>
</feature>
<feature type="binding site" description="covalent" evidence="9">
    <location>
        <position position="85"/>
    </location>
    <ligand>
        <name>heme c</name>
        <dbReference type="ChEBI" id="CHEBI:61717"/>
        <label>1</label>
    </ligand>
</feature>
<dbReference type="SUPFAM" id="SSF46626">
    <property type="entry name" value="Cytochrome c"/>
    <property type="match status" value="3"/>
</dbReference>
<evidence type="ECO:0000256" key="10">
    <source>
        <dbReference type="PIRSR" id="PIRSR000018-51"/>
    </source>
</evidence>
<protein>
    <submittedName>
        <fullName evidence="14">Alcohol dehydrogenase (Quinone), cytochrome c subunit</fullName>
        <ecNumber evidence="14">1.1.5.5</ecNumber>
    </submittedName>
</protein>
<evidence type="ECO:0000256" key="2">
    <source>
        <dbReference type="ARBA" id="ARBA00022475"/>
    </source>
</evidence>
<evidence type="ECO:0000256" key="5">
    <source>
        <dbReference type="ARBA" id="ARBA00022729"/>
    </source>
</evidence>
<keyword evidence="8 12" id="KW-0472">Membrane</keyword>
<feature type="binding site" description="axial binding residue" evidence="10">
    <location>
        <position position="234"/>
    </location>
    <ligand>
        <name>heme c</name>
        <dbReference type="ChEBI" id="CHEBI:61717"/>
        <label>2</label>
    </ligand>
    <ligandPart>
        <name>Fe</name>
        <dbReference type="ChEBI" id="CHEBI:18248"/>
    </ligandPart>
</feature>
<comment type="cofactor">
    <cofactor evidence="9">
        <name>heme c</name>
        <dbReference type="ChEBI" id="CHEBI:61717"/>
    </cofactor>
    <text evidence="9">Binds 3 heme c groups covalently per subunit.</text>
</comment>
<dbReference type="GO" id="GO:0005506">
    <property type="term" value="F:iron ion binding"/>
    <property type="evidence" value="ECO:0007669"/>
    <property type="project" value="InterPro"/>
</dbReference>
<keyword evidence="15" id="KW-1185">Reference proteome</keyword>
<dbReference type="PANTHER" id="PTHR35008:SF8">
    <property type="entry name" value="ALCOHOL DEHYDROGENASE CYTOCHROME C SUBUNIT"/>
    <property type="match status" value="1"/>
</dbReference>
<dbReference type="RefSeq" id="WP_007181488.1">
    <property type="nucleotide sequence ID" value="NZ_LR699553.1"/>
</dbReference>
<dbReference type="InterPro" id="IPR051459">
    <property type="entry name" value="Cytochrome_c-type_DH"/>
</dbReference>
<dbReference type="InterPro" id="IPR036909">
    <property type="entry name" value="Cyt_c-like_dom_sf"/>
</dbReference>
<dbReference type="PROSITE" id="PS51007">
    <property type="entry name" value="CYTC"/>
    <property type="match status" value="3"/>
</dbReference>
<feature type="domain" description="Cytochrome c" evidence="13">
    <location>
        <begin position="68"/>
        <end position="172"/>
    </location>
</feature>
<evidence type="ECO:0000256" key="7">
    <source>
        <dbReference type="ARBA" id="ARBA00023004"/>
    </source>
</evidence>
<accession>A0A5Q4ZGU5</accession>
<dbReference type="PIRSF" id="PIRSF000018">
    <property type="entry name" value="Mb_ADH_cyt_c"/>
    <property type="match status" value="1"/>
</dbReference>
<feature type="region of interest" description="Disordered" evidence="11">
    <location>
        <begin position="39"/>
        <end position="63"/>
    </location>
</feature>
<keyword evidence="7 10" id="KW-0408">Iron</keyword>
<keyword evidence="6" id="KW-0677">Repeat</keyword>
<comment type="subcellular location">
    <subcellularLocation>
        <location evidence="1">Cell membrane</location>
    </subcellularLocation>
</comment>
<keyword evidence="2" id="KW-1003">Cell membrane</keyword>
<dbReference type="GO" id="GO:0009055">
    <property type="term" value="F:electron transfer activity"/>
    <property type="evidence" value="ECO:0007669"/>
    <property type="project" value="InterPro"/>
</dbReference>
<dbReference type="GO" id="GO:0020037">
    <property type="term" value="F:heme binding"/>
    <property type="evidence" value="ECO:0007669"/>
    <property type="project" value="InterPro"/>
</dbReference>
<feature type="domain" description="Cytochrome c" evidence="13">
    <location>
        <begin position="215"/>
        <end position="328"/>
    </location>
</feature>
<organism evidence="14 15">
    <name type="scientific">Paraburkholderia dioscoreae</name>
    <dbReference type="NCBI Taxonomy" id="2604047"/>
    <lineage>
        <taxon>Bacteria</taxon>
        <taxon>Pseudomonadati</taxon>
        <taxon>Pseudomonadota</taxon>
        <taxon>Betaproteobacteria</taxon>
        <taxon>Burkholderiales</taxon>
        <taxon>Burkholderiaceae</taxon>
        <taxon>Paraburkholderia</taxon>
    </lineage>
</organism>
<dbReference type="EMBL" id="LR699553">
    <property type="protein sequence ID" value="VVD28984.1"/>
    <property type="molecule type" value="Genomic_DNA"/>
</dbReference>
<dbReference type="InterPro" id="IPR009056">
    <property type="entry name" value="Cyt_c-like_dom"/>
</dbReference>
<evidence type="ECO:0000256" key="12">
    <source>
        <dbReference type="SAM" id="Phobius"/>
    </source>
</evidence>
<evidence type="ECO:0000256" key="1">
    <source>
        <dbReference type="ARBA" id="ARBA00004236"/>
    </source>
</evidence>
<feature type="binding site" description="covalent" evidence="9">
    <location>
        <position position="233"/>
    </location>
    <ligand>
        <name>heme c</name>
        <dbReference type="ChEBI" id="CHEBI:61717"/>
        <label>2</label>
    </ligand>
</feature>
<evidence type="ECO:0000256" key="3">
    <source>
        <dbReference type="ARBA" id="ARBA00022617"/>
    </source>
</evidence>
<dbReference type="GO" id="GO:0016614">
    <property type="term" value="F:oxidoreductase activity, acting on CH-OH group of donors"/>
    <property type="evidence" value="ECO:0007669"/>
    <property type="project" value="InterPro"/>
</dbReference>
<gene>
    <name evidence="14" type="primary">adhB</name>
    <name evidence="14" type="ORF">PDMSB3_2528</name>
</gene>
<sequence length="465" mass="49276">MKHSRNNRSLKTFTSAVLAVLCVCVVGWISTLGNHANATGEADQAGGRPDSRTPAPPEKRSASSVAAATLARGEYLAKAADCAGCHTAAGGGAPYAGGLGLASPFGTIQSSNITPDPRYGIGLYTYDDFEHALRKGVARGGKRLYPAMPYTSFSKLSDDDVHALYAFMMHGVPAVPKPTPPSDVTFPFNQRWALRFWQMAFAPRDPFSPKTDHDAQWNQGAYLVQGAGHCGACHTPRGSAFEESGYDESSRDYLTGGVNDHWFAPNLTGDAGSGLGRMSEGDIAAFLKTGHGAGAIAYGSMVEHIEDSSQYLSDEDLEAIAHYLKSLPAQRPSGTYTPGSDAARSSANGNRIADSLPVGFYVYRSFCASCHRDDGSGVTHAFPTLAGNPSVLTEDTTSLIRLLVEGGNSPSTLTGPPRQAMPGFATTLTDVEIALVLTYIRSAWGNHAQPVTANDVATLRKEIHK</sequence>
<reference evidence="14 15" key="1">
    <citation type="submission" date="2019-08" db="EMBL/GenBank/DDBJ databases">
        <authorList>
            <person name="Herpell B J."/>
        </authorList>
    </citation>
    <scope>NUCLEOTIDE SEQUENCE [LARGE SCALE GENOMIC DNA]</scope>
    <source>
        <strain evidence="15">Msb3</strain>
    </source>
</reference>
<evidence type="ECO:0000256" key="4">
    <source>
        <dbReference type="ARBA" id="ARBA00022723"/>
    </source>
</evidence>
<dbReference type="AlphaFoldDB" id="A0A5Q4ZGU5"/>
<dbReference type="EC" id="1.1.5.5" evidence="14"/>
<evidence type="ECO:0000256" key="8">
    <source>
        <dbReference type="ARBA" id="ARBA00023136"/>
    </source>
</evidence>
<feature type="binding site" description="covalent" evidence="9">
    <location>
        <position position="367"/>
    </location>
    <ligand>
        <name>heme c</name>
        <dbReference type="ChEBI" id="CHEBI:61717"/>
        <label>3</label>
    </ligand>
</feature>
<dbReference type="PANTHER" id="PTHR35008">
    <property type="entry name" value="BLL4482 PROTEIN-RELATED"/>
    <property type="match status" value="1"/>
</dbReference>
<dbReference type="KEGG" id="pdio:PDMSB3_2528"/>
<dbReference type="Gene3D" id="1.10.760.10">
    <property type="entry name" value="Cytochrome c-like domain"/>
    <property type="match status" value="3"/>
</dbReference>
<evidence type="ECO:0000256" key="9">
    <source>
        <dbReference type="PIRSR" id="PIRSR000018-50"/>
    </source>
</evidence>
<dbReference type="Proteomes" id="UP000325811">
    <property type="component" value="Chromosome I"/>
</dbReference>
<feature type="transmembrane region" description="Helical" evidence="12">
    <location>
        <begin position="12"/>
        <end position="29"/>
    </location>
</feature>
<keyword evidence="12" id="KW-1133">Transmembrane helix</keyword>
<feature type="binding site" description="axial binding residue" evidence="10">
    <location>
        <position position="371"/>
    </location>
    <ligand>
        <name>heme c</name>
        <dbReference type="ChEBI" id="CHEBI:61717"/>
        <label>3</label>
    </ligand>
    <ligandPart>
        <name>Fe</name>
        <dbReference type="ChEBI" id="CHEBI:18248"/>
    </ligandPart>
</feature>
<proteinExistence type="predicted"/>
<keyword evidence="5" id="KW-0732">Signal</keyword>
<keyword evidence="14" id="KW-0560">Oxidoreductase</keyword>
<dbReference type="InterPro" id="IPR014353">
    <property type="entry name" value="Membr-bd_ADH_cyt_c"/>
</dbReference>
<keyword evidence="12" id="KW-0812">Transmembrane</keyword>
<evidence type="ECO:0000256" key="11">
    <source>
        <dbReference type="SAM" id="MobiDB-lite"/>
    </source>
</evidence>
<feature type="binding site" description="axial binding residue" evidence="10">
    <location>
        <position position="86"/>
    </location>
    <ligand>
        <name>heme c</name>
        <dbReference type="ChEBI" id="CHEBI:61717"/>
        <label>1</label>
    </ligand>
    <ligandPart>
        <name>Fe</name>
        <dbReference type="ChEBI" id="CHEBI:18248"/>
    </ligandPart>
</feature>
<dbReference type="GO" id="GO:0005886">
    <property type="term" value="C:plasma membrane"/>
    <property type="evidence" value="ECO:0007669"/>
    <property type="project" value="UniProtKB-SubCell"/>
</dbReference>
<evidence type="ECO:0000259" key="13">
    <source>
        <dbReference type="PROSITE" id="PS51007"/>
    </source>
</evidence>
<name>A0A5Q4ZGU5_9BURK</name>
<feature type="binding site" description="covalent" evidence="9">
    <location>
        <position position="370"/>
    </location>
    <ligand>
        <name>heme c</name>
        <dbReference type="ChEBI" id="CHEBI:61717"/>
        <label>3</label>
    </ligand>
</feature>
<keyword evidence="3 9" id="KW-0349">Heme</keyword>
<feature type="domain" description="Cytochrome c" evidence="13">
    <location>
        <begin position="354"/>
        <end position="444"/>
    </location>
</feature>
<dbReference type="Pfam" id="PF00034">
    <property type="entry name" value="Cytochrom_C"/>
    <property type="match status" value="3"/>
</dbReference>
<evidence type="ECO:0000313" key="14">
    <source>
        <dbReference type="EMBL" id="VVD28984.1"/>
    </source>
</evidence>
<evidence type="ECO:0000313" key="15">
    <source>
        <dbReference type="Proteomes" id="UP000325811"/>
    </source>
</evidence>
<feature type="binding site" description="covalent" evidence="9">
    <location>
        <position position="82"/>
    </location>
    <ligand>
        <name>heme c</name>
        <dbReference type="ChEBI" id="CHEBI:61717"/>
        <label>1</label>
    </ligand>
</feature>
<evidence type="ECO:0000256" key="6">
    <source>
        <dbReference type="ARBA" id="ARBA00022737"/>
    </source>
</evidence>
<keyword evidence="4 10" id="KW-0479">Metal-binding</keyword>